<evidence type="ECO:0008006" key="4">
    <source>
        <dbReference type="Google" id="ProtNLM"/>
    </source>
</evidence>
<comment type="caution">
    <text evidence="2">The sequence shown here is derived from an EMBL/GenBank/DDBJ whole genome shotgun (WGS) entry which is preliminary data.</text>
</comment>
<feature type="transmembrane region" description="Helical" evidence="1">
    <location>
        <begin position="43"/>
        <end position="63"/>
    </location>
</feature>
<gene>
    <name evidence="2" type="ORF">ABID29_001434</name>
</gene>
<organism evidence="2 3">
    <name type="scientific">Streptococcus rupicaprae</name>
    <dbReference type="NCBI Taxonomy" id="759619"/>
    <lineage>
        <taxon>Bacteria</taxon>
        <taxon>Bacillati</taxon>
        <taxon>Bacillota</taxon>
        <taxon>Bacilli</taxon>
        <taxon>Lactobacillales</taxon>
        <taxon>Streptococcaceae</taxon>
        <taxon>Streptococcus</taxon>
    </lineage>
</organism>
<dbReference type="Proteomes" id="UP001549122">
    <property type="component" value="Unassembled WGS sequence"/>
</dbReference>
<reference evidence="2 3" key="1">
    <citation type="submission" date="2024-06" db="EMBL/GenBank/DDBJ databases">
        <title>Genomic Encyclopedia of Type Strains, Phase IV (KMG-IV): sequencing the most valuable type-strain genomes for metagenomic binning, comparative biology and taxonomic classification.</title>
        <authorList>
            <person name="Goeker M."/>
        </authorList>
    </citation>
    <scope>NUCLEOTIDE SEQUENCE [LARGE SCALE GENOMIC DNA]</scope>
    <source>
        <strain evidence="2 3">DSM 28303</strain>
    </source>
</reference>
<proteinExistence type="predicted"/>
<protein>
    <recommendedName>
        <fullName evidence="4">SpeK</fullName>
    </recommendedName>
</protein>
<accession>A0ABV2FIF5</accession>
<feature type="transmembrane region" description="Helical" evidence="1">
    <location>
        <begin position="12"/>
        <end position="31"/>
    </location>
</feature>
<evidence type="ECO:0000256" key="1">
    <source>
        <dbReference type="SAM" id="Phobius"/>
    </source>
</evidence>
<dbReference type="RefSeq" id="WP_354365427.1">
    <property type="nucleotide sequence ID" value="NZ_JBEPLO010000014.1"/>
</dbReference>
<keyword evidence="1" id="KW-1133">Transmembrane helix</keyword>
<keyword evidence="1" id="KW-0812">Transmembrane</keyword>
<feature type="transmembrane region" description="Helical" evidence="1">
    <location>
        <begin position="70"/>
        <end position="94"/>
    </location>
</feature>
<keyword evidence="1" id="KW-0472">Membrane</keyword>
<dbReference type="EMBL" id="JBEPLO010000014">
    <property type="protein sequence ID" value="MET3558312.1"/>
    <property type="molecule type" value="Genomic_DNA"/>
</dbReference>
<evidence type="ECO:0000313" key="2">
    <source>
        <dbReference type="EMBL" id="MET3558312.1"/>
    </source>
</evidence>
<sequence length="96" mass="10909">MLKTKQLIETYHSYCIILILCLWVATFFLSWDTQWGGVAVYPFILRNIFPVLGASLIVLAVILKKLSVFILGVGVIFAFWINLFVIFAIFPLIIGN</sequence>
<evidence type="ECO:0000313" key="3">
    <source>
        <dbReference type="Proteomes" id="UP001549122"/>
    </source>
</evidence>
<keyword evidence="3" id="KW-1185">Reference proteome</keyword>
<name>A0ABV2FIF5_9STRE</name>